<evidence type="ECO:0000313" key="3">
    <source>
        <dbReference type="EMBL" id="KAK6487756.1"/>
    </source>
</evidence>
<proteinExistence type="predicted"/>
<feature type="region of interest" description="Disordered" evidence="2">
    <location>
        <begin position="764"/>
        <end position="787"/>
    </location>
</feature>
<dbReference type="Proteomes" id="UP001369086">
    <property type="component" value="Unassembled WGS sequence"/>
</dbReference>
<organism evidence="3 4">
    <name type="scientific">Huso huso</name>
    <name type="common">Beluga</name>
    <name type="synonym">Acipenser huso</name>
    <dbReference type="NCBI Taxonomy" id="61971"/>
    <lineage>
        <taxon>Eukaryota</taxon>
        <taxon>Metazoa</taxon>
        <taxon>Chordata</taxon>
        <taxon>Craniata</taxon>
        <taxon>Vertebrata</taxon>
        <taxon>Euteleostomi</taxon>
        <taxon>Actinopterygii</taxon>
        <taxon>Chondrostei</taxon>
        <taxon>Acipenseriformes</taxon>
        <taxon>Acipenseridae</taxon>
        <taxon>Huso</taxon>
    </lineage>
</organism>
<dbReference type="PANTHER" id="PTHR21446">
    <property type="entry name" value="DUF3504 DOMAIN-CONTAINING PROTEIN"/>
    <property type="match status" value="1"/>
</dbReference>
<feature type="coiled-coil region" evidence="1">
    <location>
        <begin position="92"/>
        <end position="119"/>
    </location>
</feature>
<evidence type="ECO:0008006" key="5">
    <source>
        <dbReference type="Google" id="ProtNLM"/>
    </source>
</evidence>
<evidence type="ECO:0000313" key="4">
    <source>
        <dbReference type="Proteomes" id="UP001369086"/>
    </source>
</evidence>
<feature type="compositionally biased region" description="Polar residues" evidence="2">
    <location>
        <begin position="775"/>
        <end position="787"/>
    </location>
</feature>
<feature type="region of interest" description="Disordered" evidence="2">
    <location>
        <begin position="1"/>
        <end position="34"/>
    </location>
</feature>
<evidence type="ECO:0000256" key="1">
    <source>
        <dbReference type="SAM" id="Coils"/>
    </source>
</evidence>
<reference evidence="3 4" key="1">
    <citation type="submission" date="2021-05" db="EMBL/GenBank/DDBJ databases">
        <authorList>
            <person name="Zahm M."/>
            <person name="Klopp C."/>
            <person name="Cabau C."/>
            <person name="Kuhl H."/>
            <person name="Suciu R."/>
            <person name="Ciorpac M."/>
            <person name="Holostenco D."/>
            <person name="Gessner J."/>
            <person name="Wuertz S."/>
            <person name="Hohne C."/>
            <person name="Stock M."/>
            <person name="Gislard M."/>
            <person name="Lluch J."/>
            <person name="Milhes M."/>
            <person name="Lampietro C."/>
            <person name="Lopez Roques C."/>
            <person name="Donnadieu C."/>
            <person name="Du K."/>
            <person name="Schartl M."/>
            <person name="Guiguen Y."/>
        </authorList>
    </citation>
    <scope>NUCLEOTIDE SEQUENCE [LARGE SCALE GENOMIC DNA]</scope>
    <source>
        <strain evidence="3">Hh-F2</strain>
        <tissue evidence="3">Blood</tissue>
    </source>
</reference>
<keyword evidence="1" id="KW-0175">Coiled coil</keyword>
<feature type="region of interest" description="Disordered" evidence="2">
    <location>
        <begin position="280"/>
        <end position="326"/>
    </location>
</feature>
<dbReference type="EMBL" id="JAHFZB010000007">
    <property type="protein sequence ID" value="KAK6487756.1"/>
    <property type="molecule type" value="Genomic_DNA"/>
</dbReference>
<feature type="region of interest" description="Disordered" evidence="2">
    <location>
        <begin position="407"/>
        <end position="433"/>
    </location>
</feature>
<protein>
    <recommendedName>
        <fullName evidence="5">DUF3504 domain-containing protein</fullName>
    </recommendedName>
</protein>
<dbReference type="InterPro" id="IPR052787">
    <property type="entry name" value="MAVS"/>
</dbReference>
<comment type="caution">
    <text evidence="3">The sequence shown here is derived from an EMBL/GenBank/DDBJ whole genome shotgun (WGS) entry which is preliminary data.</text>
</comment>
<sequence>MSRKRTSESQFNSETHNKKIHKTSSEAGGGVSDIIIDDDDDDEGQVEFCTSFSSKEELARTFEHAVKVAVKSVMSEMTKLVDSKYLVFQVRMDGKEKDIESLKLRIEKAEDELKTIRECMNADKDMSSRPLVNTSRLSVKEKVNTLETRVSALSRKLKEPSSMNSIAPFQKQYSVHHVHSAAVSVHKKVQSAQVLMHPDKAAANSNLFTRVRDCVQIANLRIRHEGEGERSLKGAGMKTIELDRVKDATVETLHNKEKCAEIPKEVTEQTRDSRKRKTFVDPMEGGTVGTSPARIPKEVTKQTPTPVTEADPRQGSSQYKENAPEVHSVCVKEEPAGLETVHIKDEPAGLETVQIKDERAGLETVHIVEEPAGLEAVQIKEEVPEFEPVNIKEEATELDSLHIIEVPEVNESDPGGPYEDQRQVEDDRTDKATQKQTKWAIKIFKEWLANEKKPTIFEHLPDEEINDLLYSFYPSVKKQTGEHFGKSSLTALRLGINRHLRDPPYSRQLSLMTGKPFLTSNQKFLGLLKQLETENKGMLSHHAPLQPGDFKKLIETGVLGVDNPLALQRYVWMTLALHFAVRTAEHLHRMTKNTFAISVDKAGVQYLHFSCSPTQKNSEARMYAQPGNPMCPLKAYQLYTSKLHPARNSLWQKSNKPKYWGLGLDVWYEKANLGLPKLIRMMTDISRDAKLNRIYTNHCLKETAAVILSAHGVDRHHILRITAHKNDCRDGSFAEPTDCNTRRTFSSILCSLFDVSNKGKQESNFAPKLAVAPKPNNTSTRFGQQDL</sequence>
<dbReference type="PANTHER" id="PTHR21446:SF12">
    <property type="entry name" value="POTASSIUM CHANNEL TETRAMERIZATION DOMAIN CONTAINING 1"/>
    <property type="match status" value="1"/>
</dbReference>
<evidence type="ECO:0000256" key="2">
    <source>
        <dbReference type="SAM" id="MobiDB-lite"/>
    </source>
</evidence>
<gene>
    <name evidence="3" type="ORF">HHUSO_G9020</name>
</gene>
<name>A0ABR0ZT80_HUSHU</name>
<keyword evidence="4" id="KW-1185">Reference proteome</keyword>
<feature type="compositionally biased region" description="Basic and acidic residues" evidence="2">
    <location>
        <begin position="419"/>
        <end position="433"/>
    </location>
</feature>
<accession>A0ABR0ZT80</accession>